<accession>A0AAV8UFC5</accession>
<organism evidence="3 4">
    <name type="scientific">Rhodosorus marinus</name>
    <dbReference type="NCBI Taxonomy" id="101924"/>
    <lineage>
        <taxon>Eukaryota</taxon>
        <taxon>Rhodophyta</taxon>
        <taxon>Stylonematophyceae</taxon>
        <taxon>Stylonematales</taxon>
        <taxon>Stylonemataceae</taxon>
        <taxon>Rhodosorus</taxon>
    </lineage>
</organism>
<evidence type="ECO:0008006" key="5">
    <source>
        <dbReference type="Google" id="ProtNLM"/>
    </source>
</evidence>
<proteinExistence type="predicted"/>
<dbReference type="AlphaFoldDB" id="A0AAV8UFC5"/>
<sequence>MRKLVARIARTMGFEVIHMGAYWAVGPLERITYPIRSFLIVTGDVSAGLLATTFDCWVLEGFSWYGDASIPSVVWDVAGDSETAWTGRVRHRNPPRDHGCKGDEPTELKISSQLAPVFRTPAFLLFLVMPSCSSGTASGYFTWSEFRFIFVHVGYGVVGFTLAHVVCTGLGQIEDFHSSAGNTSPFSGEKALSAIVLVALLGVSILPKFIVSVPPMSTWVRKVRSHQKRDKQDLLPVWLRLSTSPSEADVNTNLDPDRADLVSQDSVS</sequence>
<feature type="transmembrane region" description="Helical" evidence="2">
    <location>
        <begin position="191"/>
        <end position="211"/>
    </location>
</feature>
<evidence type="ECO:0000313" key="3">
    <source>
        <dbReference type="EMBL" id="KAJ8901161.1"/>
    </source>
</evidence>
<comment type="caution">
    <text evidence="3">The sequence shown here is derived from an EMBL/GenBank/DDBJ whole genome shotgun (WGS) entry which is preliminary data.</text>
</comment>
<keyword evidence="2" id="KW-1133">Transmembrane helix</keyword>
<feature type="region of interest" description="Disordered" evidence="1">
    <location>
        <begin position="246"/>
        <end position="268"/>
    </location>
</feature>
<dbReference type="Proteomes" id="UP001157974">
    <property type="component" value="Unassembled WGS sequence"/>
</dbReference>
<evidence type="ECO:0000256" key="2">
    <source>
        <dbReference type="SAM" id="Phobius"/>
    </source>
</evidence>
<feature type="transmembrane region" description="Helical" evidence="2">
    <location>
        <begin position="149"/>
        <end position="170"/>
    </location>
</feature>
<keyword evidence="4" id="KW-1185">Reference proteome</keyword>
<evidence type="ECO:0000313" key="4">
    <source>
        <dbReference type="Proteomes" id="UP001157974"/>
    </source>
</evidence>
<gene>
    <name evidence="3" type="ORF">NDN08_007012</name>
</gene>
<protein>
    <recommendedName>
        <fullName evidence="5">Ferric oxidoreductase domain-containing protein</fullName>
    </recommendedName>
</protein>
<dbReference type="EMBL" id="JAMWBK010000011">
    <property type="protein sequence ID" value="KAJ8901161.1"/>
    <property type="molecule type" value="Genomic_DNA"/>
</dbReference>
<evidence type="ECO:0000256" key="1">
    <source>
        <dbReference type="SAM" id="MobiDB-lite"/>
    </source>
</evidence>
<keyword evidence="2" id="KW-0472">Membrane</keyword>
<name>A0AAV8UFC5_9RHOD</name>
<keyword evidence="2" id="KW-0812">Transmembrane</keyword>
<reference evidence="3 4" key="1">
    <citation type="journal article" date="2023" name="Nat. Commun.">
        <title>Origin of minicircular mitochondrial genomes in red algae.</title>
        <authorList>
            <person name="Lee Y."/>
            <person name="Cho C.H."/>
            <person name="Lee Y.M."/>
            <person name="Park S.I."/>
            <person name="Yang J.H."/>
            <person name="West J.A."/>
            <person name="Bhattacharya D."/>
            <person name="Yoon H.S."/>
        </authorList>
    </citation>
    <scope>NUCLEOTIDE SEQUENCE [LARGE SCALE GENOMIC DNA]</scope>
    <source>
        <strain evidence="3 4">CCMP1338</strain>
        <tissue evidence="3">Whole cell</tissue>
    </source>
</reference>